<sequence>MTVCRVERRPTVSGQARMYPLATRSGIETLGLILAAGEHWSPLTARQKIVLSEAYHHTLDGLADGDVVPLPALPAGVHPATVRSLERRGLVADGALTALAVEVVGWAEPLDVQKRQTRPGRVNP</sequence>
<gene>
    <name evidence="1" type="ORF">PSA01_23950</name>
</gene>
<name>A0ABQ0RXL4_9PSEU</name>
<evidence type="ECO:0000313" key="2">
    <source>
        <dbReference type="Proteomes" id="UP000320693"/>
    </source>
</evidence>
<evidence type="ECO:0000313" key="1">
    <source>
        <dbReference type="EMBL" id="GEC25366.1"/>
    </source>
</evidence>
<reference evidence="1 2" key="1">
    <citation type="submission" date="2019-06" db="EMBL/GenBank/DDBJ databases">
        <title>Whole genome shotgun sequence of Pseudonocardia saturnea NBRC 14499.</title>
        <authorList>
            <person name="Hosoyama A."/>
            <person name="Uohara A."/>
            <person name="Ohji S."/>
            <person name="Ichikawa N."/>
        </authorList>
    </citation>
    <scope>NUCLEOTIDE SEQUENCE [LARGE SCALE GENOMIC DNA]</scope>
    <source>
        <strain evidence="1 2">NBRC 14499</strain>
    </source>
</reference>
<accession>A0ABQ0RXL4</accession>
<dbReference type="EMBL" id="BJNH01000024">
    <property type="protein sequence ID" value="GEC25366.1"/>
    <property type="molecule type" value="Genomic_DNA"/>
</dbReference>
<keyword evidence="2" id="KW-1185">Reference proteome</keyword>
<protein>
    <submittedName>
        <fullName evidence="1">Uncharacterized protein</fullName>
    </submittedName>
</protein>
<organism evidence="1 2">
    <name type="scientific">Pseudonocardia saturnea</name>
    <dbReference type="NCBI Taxonomy" id="33909"/>
    <lineage>
        <taxon>Bacteria</taxon>
        <taxon>Bacillati</taxon>
        <taxon>Actinomycetota</taxon>
        <taxon>Actinomycetes</taxon>
        <taxon>Pseudonocardiales</taxon>
        <taxon>Pseudonocardiaceae</taxon>
        <taxon>Pseudonocardia</taxon>
    </lineage>
</organism>
<comment type="caution">
    <text evidence="1">The sequence shown here is derived from an EMBL/GenBank/DDBJ whole genome shotgun (WGS) entry which is preliminary data.</text>
</comment>
<dbReference type="Proteomes" id="UP000320693">
    <property type="component" value="Unassembled WGS sequence"/>
</dbReference>
<proteinExistence type="predicted"/>